<dbReference type="InterPro" id="IPR022643">
    <property type="entry name" value="De-COase2_C"/>
</dbReference>
<accession>W0TA90</accession>
<feature type="transmembrane region" description="Helical" evidence="8">
    <location>
        <begin position="6"/>
        <end position="26"/>
    </location>
</feature>
<dbReference type="CDD" id="cd00622">
    <property type="entry name" value="PLPDE_III_ODC"/>
    <property type="match status" value="1"/>
</dbReference>
<name>W0TA90_KLUMD</name>
<evidence type="ECO:0000259" key="9">
    <source>
        <dbReference type="Pfam" id="PF00278"/>
    </source>
</evidence>
<dbReference type="GO" id="GO:0004586">
    <property type="term" value="F:ornithine decarboxylase activity"/>
    <property type="evidence" value="ECO:0007669"/>
    <property type="project" value="TreeGrafter"/>
</dbReference>
<dbReference type="Pfam" id="PF02784">
    <property type="entry name" value="Orn_Arg_deC_N"/>
    <property type="match status" value="1"/>
</dbReference>
<dbReference type="PRINTS" id="PR01182">
    <property type="entry name" value="ORNDCRBXLASE"/>
</dbReference>
<gene>
    <name evidence="11" type="primary">SPE1</name>
    <name evidence="11" type="ORF">KLMA_40528</name>
</gene>
<dbReference type="AlphaFoldDB" id="W0TA90"/>
<sequence>MSNLPFFAYSVIFLFSIFFSFHDFLTYMKMKMCNMLHAINKTLFEMSICYSSLFFVKMFLKPYETMTLQSVEHAEHCVPTDISHGVSYRPVVGLPRDNGKNVKLLHEQKHNMIFDTLKEKIEAINHETCEPGDENSFFVCDLGEITRLRKLWSELLPRVTPFYAVKCNPNTEVLRRLASMDTNFDCASKCEIEKVLSLGVSPERIIYANPCKASSFIRFAAKNGVKKSTFDNIDELYKIKKYHPDSELLLRIVTDDSTAQCRLSTKYGCELDDVPALLDTVKELNLNLVGVSFHVGSGASDFSTITQAVRDARKVFDMAECMGLAPLKVLDVGGGYQFESIVKVADVINAALEHFFPSQTHSHVQFIAEPGRYFVATAFTLAATVIGKRISGPNESMLYINDGVYGNMNCILFDHQEPVPRILYHRKEFHYLDFESSSRIQSGGHPYKISMWGPTCDGLDCVTQEYYMKHDLEVGDWVYFANQGAYTCSAATPFNGFEQTVDIIFIDSVL</sequence>
<comment type="cofactor">
    <cofactor evidence="1 6">
        <name>pyridoxal 5'-phosphate</name>
        <dbReference type="ChEBI" id="CHEBI:597326"/>
    </cofactor>
</comment>
<comment type="similarity">
    <text evidence="2 7">Belongs to the Orn/Lys/Arg decarboxylase class-II family.</text>
</comment>
<evidence type="ECO:0000256" key="3">
    <source>
        <dbReference type="ARBA" id="ARBA00022793"/>
    </source>
</evidence>
<protein>
    <submittedName>
        <fullName evidence="11">Ornithine decarboxylase</fullName>
    </submittedName>
</protein>
<dbReference type="OrthoDB" id="5034579at2759"/>
<proteinExistence type="inferred from homology"/>
<dbReference type="PRINTS" id="PR01179">
    <property type="entry name" value="ODADCRBXLASE"/>
</dbReference>
<keyword evidence="3" id="KW-0210">Decarboxylase</keyword>
<dbReference type="GO" id="GO:0005737">
    <property type="term" value="C:cytoplasm"/>
    <property type="evidence" value="ECO:0007669"/>
    <property type="project" value="TreeGrafter"/>
</dbReference>
<evidence type="ECO:0000256" key="5">
    <source>
        <dbReference type="ARBA" id="ARBA00023239"/>
    </source>
</evidence>
<keyword evidence="8" id="KW-0812">Transmembrane</keyword>
<dbReference type="GO" id="GO:0033387">
    <property type="term" value="P:putrescine biosynthetic process from arginine, via ornithine"/>
    <property type="evidence" value="ECO:0007669"/>
    <property type="project" value="TreeGrafter"/>
</dbReference>
<dbReference type="InterPro" id="IPR002433">
    <property type="entry name" value="Orn_de-COase"/>
</dbReference>
<dbReference type="PANTHER" id="PTHR11482:SF6">
    <property type="entry name" value="ORNITHINE DECARBOXYLASE 1-RELATED"/>
    <property type="match status" value="1"/>
</dbReference>
<dbReference type="SUPFAM" id="SSF51419">
    <property type="entry name" value="PLP-binding barrel"/>
    <property type="match status" value="1"/>
</dbReference>
<evidence type="ECO:0000256" key="2">
    <source>
        <dbReference type="ARBA" id="ARBA00008872"/>
    </source>
</evidence>
<dbReference type="Proteomes" id="UP000065495">
    <property type="component" value="Chromosome 4"/>
</dbReference>
<feature type="domain" description="Orn/DAP/Arg decarboxylase 2 N-terminal" evidence="10">
    <location>
        <begin position="142"/>
        <end position="376"/>
    </location>
</feature>
<keyword evidence="8" id="KW-0472">Membrane</keyword>
<dbReference type="VEuPathDB" id="FungiDB:KLMA_40528"/>
<evidence type="ECO:0000313" key="12">
    <source>
        <dbReference type="Proteomes" id="UP000065495"/>
    </source>
</evidence>
<dbReference type="InterPro" id="IPR029066">
    <property type="entry name" value="PLP-binding_barrel"/>
</dbReference>
<dbReference type="InterPro" id="IPR022644">
    <property type="entry name" value="De-COase2_N"/>
</dbReference>
<keyword evidence="8" id="KW-1133">Transmembrane helix</keyword>
<evidence type="ECO:0000256" key="6">
    <source>
        <dbReference type="PIRSR" id="PIRSR600183-50"/>
    </source>
</evidence>
<feature type="active site" description="Proton donor" evidence="6">
    <location>
        <position position="456"/>
    </location>
</feature>
<dbReference type="Gene3D" id="3.20.20.10">
    <property type="entry name" value="Alanine racemase"/>
    <property type="match status" value="1"/>
</dbReference>
<dbReference type="PANTHER" id="PTHR11482">
    <property type="entry name" value="ARGININE/DIAMINOPIMELATE/ORNITHINE DECARBOXYLASE"/>
    <property type="match status" value="1"/>
</dbReference>
<feature type="domain" description="Orn/DAP/Arg decarboxylase 2 C-terminal" evidence="9">
    <location>
        <begin position="139"/>
        <end position="484"/>
    </location>
</feature>
<dbReference type="RefSeq" id="XP_022676373.1">
    <property type="nucleotide sequence ID" value="XM_022819848.1"/>
</dbReference>
<feature type="modified residue" description="N6-(pyridoxal phosphate)lysine" evidence="6">
    <location>
        <position position="166"/>
    </location>
</feature>
<dbReference type="InterPro" id="IPR009006">
    <property type="entry name" value="Ala_racemase/Decarboxylase_C"/>
</dbReference>
<keyword evidence="4 6" id="KW-0663">Pyridoxal phosphate</keyword>
<dbReference type="InterPro" id="IPR000183">
    <property type="entry name" value="Orn/DAP/Arg_de-COase"/>
</dbReference>
<evidence type="ECO:0000313" key="11">
    <source>
        <dbReference type="EMBL" id="BAO40552.1"/>
    </source>
</evidence>
<evidence type="ECO:0000256" key="7">
    <source>
        <dbReference type="RuleBase" id="RU003737"/>
    </source>
</evidence>
<dbReference type="Gene3D" id="2.40.37.10">
    <property type="entry name" value="Lyase, Ornithine Decarboxylase, Chain A, domain 1"/>
    <property type="match status" value="1"/>
</dbReference>
<dbReference type="SUPFAM" id="SSF50621">
    <property type="entry name" value="Alanine racemase C-terminal domain-like"/>
    <property type="match status" value="1"/>
</dbReference>
<dbReference type="FunFam" id="3.20.20.10:FF:000005">
    <property type="entry name" value="Ornithine decarboxylase"/>
    <property type="match status" value="1"/>
</dbReference>
<organism evidence="11 12">
    <name type="scientific">Kluyveromyces marxianus (strain DMKU3-1042 / BCC 29191 / NBRC 104275)</name>
    <name type="common">Yeast</name>
    <name type="synonym">Candida kefyr</name>
    <dbReference type="NCBI Taxonomy" id="1003335"/>
    <lineage>
        <taxon>Eukaryota</taxon>
        <taxon>Fungi</taxon>
        <taxon>Dikarya</taxon>
        <taxon>Ascomycota</taxon>
        <taxon>Saccharomycotina</taxon>
        <taxon>Saccharomycetes</taxon>
        <taxon>Saccharomycetales</taxon>
        <taxon>Saccharomycetaceae</taxon>
        <taxon>Kluyveromyces</taxon>
    </lineage>
</organism>
<dbReference type="KEGG" id="kmx:KLMA_40528"/>
<keyword evidence="5" id="KW-0456">Lyase</keyword>
<dbReference type="EMBL" id="AP012216">
    <property type="protein sequence ID" value="BAO40552.1"/>
    <property type="molecule type" value="Genomic_DNA"/>
</dbReference>
<evidence type="ECO:0000256" key="1">
    <source>
        <dbReference type="ARBA" id="ARBA00001933"/>
    </source>
</evidence>
<dbReference type="GeneID" id="34716514"/>
<evidence type="ECO:0000256" key="4">
    <source>
        <dbReference type="ARBA" id="ARBA00022898"/>
    </source>
</evidence>
<reference evidence="11 12" key="1">
    <citation type="journal article" date="2015" name="Biotechnol. Biofuels">
        <title>Genetic basis of the highly efficient yeast Kluyveromyces marxianus: complete genome sequence and transcriptome analyses.</title>
        <authorList>
            <person name="Lertwattanasakul N."/>
            <person name="Kosaka T."/>
            <person name="Hosoyama A."/>
            <person name="Suzuki Y."/>
            <person name="Rodrussamee N."/>
            <person name="Matsutani M."/>
            <person name="Murata M."/>
            <person name="Fujimoto N."/>
            <person name="Suprayogi"/>
            <person name="Tsuchikane K."/>
            <person name="Limtong S."/>
            <person name="Fujita N."/>
            <person name="Yamada M."/>
        </authorList>
    </citation>
    <scope>NUCLEOTIDE SEQUENCE [LARGE SCALE GENOMIC DNA]</scope>
    <source>
        <strain evidence="12">DMKU3-1042 / BCC 29191 / NBRC 104275</strain>
    </source>
</reference>
<dbReference type="Pfam" id="PF00278">
    <property type="entry name" value="Orn_DAP_Arg_deC"/>
    <property type="match status" value="1"/>
</dbReference>
<evidence type="ECO:0000259" key="10">
    <source>
        <dbReference type="Pfam" id="PF02784"/>
    </source>
</evidence>
<evidence type="ECO:0000256" key="8">
    <source>
        <dbReference type="SAM" id="Phobius"/>
    </source>
</evidence>